<dbReference type="AlphaFoldDB" id="A0AAQ3P2B6"/>
<evidence type="ECO:0000256" key="1">
    <source>
        <dbReference type="ARBA" id="ARBA00011177"/>
    </source>
</evidence>
<evidence type="ECO:0000259" key="6">
    <source>
        <dbReference type="Pfam" id="PF00134"/>
    </source>
</evidence>
<reference evidence="7 8" key="1">
    <citation type="journal article" date="2023" name="Life. Sci Alliance">
        <title>Evolutionary insights into 3D genome organization and epigenetic landscape of Vigna mungo.</title>
        <authorList>
            <person name="Junaid A."/>
            <person name="Singh B."/>
            <person name="Bhatia S."/>
        </authorList>
    </citation>
    <scope>NUCLEOTIDE SEQUENCE [LARGE SCALE GENOMIC DNA]</scope>
    <source>
        <strain evidence="7">Urdbean</strain>
    </source>
</reference>
<evidence type="ECO:0000256" key="2">
    <source>
        <dbReference type="ARBA" id="ARBA00022618"/>
    </source>
</evidence>
<dbReference type="InterPro" id="IPR039361">
    <property type="entry name" value="Cyclin"/>
</dbReference>
<feature type="compositionally biased region" description="Polar residues" evidence="5">
    <location>
        <begin position="32"/>
        <end position="41"/>
    </location>
</feature>
<dbReference type="GO" id="GO:0044772">
    <property type="term" value="P:mitotic cell cycle phase transition"/>
    <property type="evidence" value="ECO:0007669"/>
    <property type="project" value="InterPro"/>
</dbReference>
<keyword evidence="8" id="KW-1185">Reference proteome</keyword>
<feature type="domain" description="Cyclin N-terminal" evidence="6">
    <location>
        <begin position="162"/>
        <end position="208"/>
    </location>
</feature>
<dbReference type="InterPro" id="IPR036915">
    <property type="entry name" value="Cyclin-like_sf"/>
</dbReference>
<evidence type="ECO:0000313" key="8">
    <source>
        <dbReference type="Proteomes" id="UP001374535"/>
    </source>
</evidence>
<accession>A0AAQ3P2B6</accession>
<feature type="compositionally biased region" description="Polar residues" evidence="5">
    <location>
        <begin position="143"/>
        <end position="159"/>
    </location>
</feature>
<dbReference type="PANTHER" id="PTHR10177">
    <property type="entry name" value="CYCLINS"/>
    <property type="match status" value="1"/>
</dbReference>
<dbReference type="Proteomes" id="UP001374535">
    <property type="component" value="Chromosome 2"/>
</dbReference>
<dbReference type="SUPFAM" id="SSF47954">
    <property type="entry name" value="Cyclin-like"/>
    <property type="match status" value="1"/>
</dbReference>
<dbReference type="Gene3D" id="1.10.472.10">
    <property type="entry name" value="Cyclin-like"/>
    <property type="match status" value="1"/>
</dbReference>
<proteinExistence type="predicted"/>
<dbReference type="Pfam" id="PF00134">
    <property type="entry name" value="Cyclin_N"/>
    <property type="match status" value="1"/>
</dbReference>
<gene>
    <name evidence="7" type="ORF">V8G54_006669</name>
</gene>
<feature type="region of interest" description="Disordered" evidence="5">
    <location>
        <begin position="1"/>
        <end position="51"/>
    </location>
</feature>
<dbReference type="EMBL" id="CP144699">
    <property type="protein sequence ID" value="WVZ19347.1"/>
    <property type="molecule type" value="Genomic_DNA"/>
</dbReference>
<dbReference type="InterPro" id="IPR006671">
    <property type="entry name" value="Cyclin_N"/>
</dbReference>
<evidence type="ECO:0000313" key="7">
    <source>
        <dbReference type="EMBL" id="WVZ19347.1"/>
    </source>
</evidence>
<sequence>MKLDEERPIRITRAKTRALRGIPPPPSRPSSGNEQKNMSRANSKRAAASGDQTSVVVPALIQNKRRAVLTDVTNIRDKCTDASKFTAKGVYTKKSTKLASGITSEFSSTQENVRAKLVEDLSTIRMVESDDSISERVIPGTKPSMQDSVKSDEVQSSTKNDVDVSEEYRLVPDALYLTVNLIDRYLSTKFIQKQRLQLLGVTSMLIAS</sequence>
<organism evidence="7 8">
    <name type="scientific">Vigna mungo</name>
    <name type="common">Black gram</name>
    <name type="synonym">Phaseolus mungo</name>
    <dbReference type="NCBI Taxonomy" id="3915"/>
    <lineage>
        <taxon>Eukaryota</taxon>
        <taxon>Viridiplantae</taxon>
        <taxon>Streptophyta</taxon>
        <taxon>Embryophyta</taxon>
        <taxon>Tracheophyta</taxon>
        <taxon>Spermatophyta</taxon>
        <taxon>Magnoliopsida</taxon>
        <taxon>eudicotyledons</taxon>
        <taxon>Gunneridae</taxon>
        <taxon>Pentapetalae</taxon>
        <taxon>rosids</taxon>
        <taxon>fabids</taxon>
        <taxon>Fabales</taxon>
        <taxon>Fabaceae</taxon>
        <taxon>Papilionoideae</taxon>
        <taxon>50 kb inversion clade</taxon>
        <taxon>NPAAA clade</taxon>
        <taxon>indigoferoid/millettioid clade</taxon>
        <taxon>Phaseoleae</taxon>
        <taxon>Vigna</taxon>
    </lineage>
</organism>
<name>A0AAQ3P2B6_VIGMU</name>
<keyword evidence="2" id="KW-0132">Cell division</keyword>
<evidence type="ECO:0000256" key="4">
    <source>
        <dbReference type="ARBA" id="ARBA00032263"/>
    </source>
</evidence>
<comment type="subunit">
    <text evidence="1">Interacts with the CDC2 protein kinase to form a serine/threonine kinase holoenzyme complex also known as maturation promoting factor (MPF). The cyclin subunit imparts substrate specificity to the complex.</text>
</comment>
<dbReference type="PIRSF" id="PIRSF001771">
    <property type="entry name" value="Cyclin_A_B_D_E"/>
    <property type="match status" value="1"/>
</dbReference>
<evidence type="ECO:0000256" key="3">
    <source>
        <dbReference type="ARBA" id="ARBA00023306"/>
    </source>
</evidence>
<dbReference type="InterPro" id="IPR046965">
    <property type="entry name" value="Cyclin_A/B-like"/>
</dbReference>
<evidence type="ECO:0000256" key="5">
    <source>
        <dbReference type="SAM" id="MobiDB-lite"/>
    </source>
</evidence>
<protein>
    <recommendedName>
        <fullName evidence="4">B-like cyclin</fullName>
    </recommendedName>
</protein>
<feature type="region of interest" description="Disordered" evidence="5">
    <location>
        <begin position="136"/>
        <end position="159"/>
    </location>
</feature>
<keyword evidence="3" id="KW-0131">Cell cycle</keyword>
<dbReference type="GO" id="GO:0016538">
    <property type="term" value="F:cyclin-dependent protein serine/threonine kinase regulator activity"/>
    <property type="evidence" value="ECO:0007669"/>
    <property type="project" value="InterPro"/>
</dbReference>
<dbReference type="GO" id="GO:0051301">
    <property type="term" value="P:cell division"/>
    <property type="evidence" value="ECO:0007669"/>
    <property type="project" value="UniProtKB-KW"/>
</dbReference>